<evidence type="ECO:0008006" key="3">
    <source>
        <dbReference type="Google" id="ProtNLM"/>
    </source>
</evidence>
<evidence type="ECO:0000313" key="1">
    <source>
        <dbReference type="EMBL" id="GLS00975.1"/>
    </source>
</evidence>
<dbReference type="RefSeq" id="WP_284221788.1">
    <property type="nucleotide sequence ID" value="NZ_BSOY01000014.1"/>
</dbReference>
<protein>
    <recommendedName>
        <fullName evidence="3">HNH endonuclease</fullName>
    </recommendedName>
</protein>
<keyword evidence="2" id="KW-1185">Reference proteome</keyword>
<dbReference type="Proteomes" id="UP001156921">
    <property type="component" value="Unassembled WGS sequence"/>
</dbReference>
<dbReference type="EMBL" id="BSOY01000014">
    <property type="protein sequence ID" value="GLS00975.1"/>
    <property type="molecule type" value="Genomic_DNA"/>
</dbReference>
<name>A0ABQ6BG16_9CAUL</name>
<proteinExistence type="predicted"/>
<accession>A0ABQ6BG16</accession>
<reference evidence="2" key="1">
    <citation type="journal article" date="2019" name="Int. J. Syst. Evol. Microbiol.">
        <title>The Global Catalogue of Microorganisms (GCM) 10K type strain sequencing project: providing services to taxonomists for standard genome sequencing and annotation.</title>
        <authorList>
            <consortium name="The Broad Institute Genomics Platform"/>
            <consortium name="The Broad Institute Genome Sequencing Center for Infectious Disease"/>
            <person name="Wu L."/>
            <person name="Ma J."/>
        </authorList>
    </citation>
    <scope>NUCLEOTIDE SEQUENCE [LARGE SCALE GENOMIC DNA]</scope>
    <source>
        <strain evidence="2">NBRC 110107</strain>
    </source>
</reference>
<sequence length="201" mass="21659">MKASSLKVGVDVPWVTSWTGEPSLGVGPCPSVGGAPAILQAGNPGQGKPLYSQNHAVRQRLSVRDMLCPMCGRPTSAQDRWTQVAHPVAAGRLRADGRGNRLPTDLTDDAILVDAGAIAPLHRACVDRSLRYCPHLKADPHIDVRRFPERWIVLPLMARAEAAPQLFLARPTPARTAAVIGFLQLCGLTGERDPAWRGADR</sequence>
<organism evidence="1 2">
    <name type="scientific">Brevundimonas denitrificans</name>
    <dbReference type="NCBI Taxonomy" id="1443434"/>
    <lineage>
        <taxon>Bacteria</taxon>
        <taxon>Pseudomonadati</taxon>
        <taxon>Pseudomonadota</taxon>
        <taxon>Alphaproteobacteria</taxon>
        <taxon>Caulobacterales</taxon>
        <taxon>Caulobacteraceae</taxon>
        <taxon>Brevundimonas</taxon>
    </lineage>
</organism>
<evidence type="ECO:0000313" key="2">
    <source>
        <dbReference type="Proteomes" id="UP001156921"/>
    </source>
</evidence>
<comment type="caution">
    <text evidence="1">The sequence shown here is derived from an EMBL/GenBank/DDBJ whole genome shotgun (WGS) entry which is preliminary data.</text>
</comment>
<gene>
    <name evidence="1" type="ORF">GCM10007859_09850</name>
</gene>